<evidence type="ECO:0000313" key="2">
    <source>
        <dbReference type="Proteomes" id="UP000076586"/>
    </source>
</evidence>
<dbReference type="InterPro" id="IPR038071">
    <property type="entry name" value="UROD/MetE-like_sf"/>
</dbReference>
<keyword evidence="2" id="KW-1185">Reference proteome</keyword>
<dbReference type="SUPFAM" id="SSF51726">
    <property type="entry name" value="UROD/MetE-like"/>
    <property type="match status" value="1"/>
</dbReference>
<dbReference type="Proteomes" id="UP000076586">
    <property type="component" value="Unassembled WGS sequence"/>
</dbReference>
<reference evidence="2" key="1">
    <citation type="submission" date="2016-04" db="EMBL/GenBank/DDBJ databases">
        <title>Draft genome sequence of Paludibacter jiangxiensis strain NM7.</title>
        <authorList>
            <person name="Qiu Y."/>
            <person name="Matsuura N."/>
            <person name="Ohashi A."/>
            <person name="Tourlousse M.D."/>
            <person name="Sekiguchi Y."/>
        </authorList>
    </citation>
    <scope>NUCLEOTIDE SEQUENCE [LARGE SCALE GENOMIC DNA]</scope>
    <source>
        <strain evidence="2">NM7</strain>
    </source>
</reference>
<dbReference type="Gene3D" id="3.20.20.210">
    <property type="match status" value="1"/>
</dbReference>
<evidence type="ECO:0000313" key="1">
    <source>
        <dbReference type="EMBL" id="GAT62233.1"/>
    </source>
</evidence>
<dbReference type="OrthoDB" id="9803687at2"/>
<dbReference type="EMBL" id="BDCR01000001">
    <property type="protein sequence ID" value="GAT62233.1"/>
    <property type="molecule type" value="Genomic_DNA"/>
</dbReference>
<organism evidence="1 2">
    <name type="scientific">Paludibacter jiangxiensis</name>
    <dbReference type="NCBI Taxonomy" id="681398"/>
    <lineage>
        <taxon>Bacteria</taxon>
        <taxon>Pseudomonadati</taxon>
        <taxon>Bacteroidota</taxon>
        <taxon>Bacteroidia</taxon>
        <taxon>Bacteroidales</taxon>
        <taxon>Paludibacteraceae</taxon>
        <taxon>Paludibacter</taxon>
    </lineage>
</organism>
<proteinExistence type="predicted"/>
<sequence>MQTWKTNFEETKQHYLNWWNHKGIVLTMWEHLQKDGAPYADVAAPAPHKDMNQFWFDPQWRADYLHYTMSRNSYMADILPVANTQLGPGSLAATIGADLEGREDTIWIRENAGLDGNIVFDLNNKGYQLHLDLLKACKEKAQGNYLVGCPDLVEGLDTLASLKGPDNVLMDMILDPDKTLEQLQSINDVYFKVFDDIYDIINVDGEMAFCYFSIWGPAKTSKLQCDISIMISPEDFRTFALPFLKQQCDKIDYTLYHLDGVDAIRHLDALLEIENLNAIQWTPGYGQPQGGSPQWYDLYKKILAGGKSVMANWVTLDELQPLLDNVGNQGLHINVDFKSEKEIEQALKIVEQYR</sequence>
<dbReference type="STRING" id="681398.PJIAN_1826"/>
<dbReference type="AlphaFoldDB" id="A0A170Z0M2"/>
<accession>A0A170Z0M2</accession>
<protein>
    <recommendedName>
        <fullName evidence="3">Trimethylamine corrinoid protein 2</fullName>
    </recommendedName>
</protein>
<gene>
    <name evidence="1" type="ORF">PJIAN_1826</name>
</gene>
<evidence type="ECO:0008006" key="3">
    <source>
        <dbReference type="Google" id="ProtNLM"/>
    </source>
</evidence>
<comment type="caution">
    <text evidence="1">The sequence shown here is derived from an EMBL/GenBank/DDBJ whole genome shotgun (WGS) entry which is preliminary data.</text>
</comment>
<reference evidence="2" key="2">
    <citation type="journal article" date="2017" name="Genome Announc.">
        <title>Draft genome sequence of Paludibacter jiangxiensis NM7(T), a propionate-producing fermentative bacterium.</title>
        <authorList>
            <person name="Qiu Y.-L."/>
            <person name="Tourlousse D.M."/>
            <person name="Matsuura N."/>
            <person name="Ohashi A."/>
            <person name="Sekiguchi Y."/>
        </authorList>
    </citation>
    <scope>NUCLEOTIDE SEQUENCE [LARGE SCALE GENOMIC DNA]</scope>
    <source>
        <strain evidence="2">NM7</strain>
    </source>
</reference>
<name>A0A170Z0M2_9BACT</name>